<dbReference type="InterPro" id="IPR036770">
    <property type="entry name" value="Ankyrin_rpt-contain_sf"/>
</dbReference>
<evidence type="ECO:0000313" key="4">
    <source>
        <dbReference type="EMBL" id="KAH6596084.1"/>
    </source>
</evidence>
<evidence type="ECO:0000256" key="2">
    <source>
        <dbReference type="ARBA" id="ARBA00023043"/>
    </source>
</evidence>
<dbReference type="EMBL" id="JAFCIX010000249">
    <property type="protein sequence ID" value="KAH6596084.1"/>
    <property type="molecule type" value="Genomic_DNA"/>
</dbReference>
<feature type="repeat" description="ANK" evidence="3">
    <location>
        <begin position="160"/>
        <end position="192"/>
    </location>
</feature>
<organism evidence="4 5">
    <name type="scientific">Batrachochytrium salamandrivorans</name>
    <dbReference type="NCBI Taxonomy" id="1357716"/>
    <lineage>
        <taxon>Eukaryota</taxon>
        <taxon>Fungi</taxon>
        <taxon>Fungi incertae sedis</taxon>
        <taxon>Chytridiomycota</taxon>
        <taxon>Chytridiomycota incertae sedis</taxon>
        <taxon>Chytridiomycetes</taxon>
        <taxon>Rhizophydiales</taxon>
        <taxon>Rhizophydiales incertae sedis</taxon>
        <taxon>Batrachochytrium</taxon>
    </lineage>
</organism>
<comment type="caution">
    <text evidence="4">The sequence shown here is derived from an EMBL/GenBank/DDBJ whole genome shotgun (WGS) entry which is preliminary data.</text>
</comment>
<feature type="repeat" description="ANK" evidence="3">
    <location>
        <begin position="126"/>
        <end position="158"/>
    </location>
</feature>
<feature type="repeat" description="ANK" evidence="3">
    <location>
        <begin position="60"/>
        <end position="92"/>
    </location>
</feature>
<accession>A0ABQ8FDB2</accession>
<name>A0ABQ8FDB2_9FUNG</name>
<dbReference type="PANTHER" id="PTHR24198">
    <property type="entry name" value="ANKYRIN REPEAT AND PROTEIN KINASE DOMAIN-CONTAINING PROTEIN"/>
    <property type="match status" value="1"/>
</dbReference>
<protein>
    <submittedName>
        <fullName evidence="4">Uncharacterized protein</fullName>
    </submittedName>
</protein>
<dbReference type="Pfam" id="PF13637">
    <property type="entry name" value="Ank_4"/>
    <property type="match status" value="1"/>
</dbReference>
<dbReference type="InterPro" id="IPR002110">
    <property type="entry name" value="Ankyrin_rpt"/>
</dbReference>
<dbReference type="PROSITE" id="PS50088">
    <property type="entry name" value="ANK_REPEAT"/>
    <property type="match status" value="4"/>
</dbReference>
<dbReference type="SUPFAM" id="SSF48403">
    <property type="entry name" value="Ankyrin repeat"/>
    <property type="match status" value="1"/>
</dbReference>
<evidence type="ECO:0000256" key="3">
    <source>
        <dbReference type="PROSITE-ProRule" id="PRU00023"/>
    </source>
</evidence>
<dbReference type="PANTHER" id="PTHR24198:SF165">
    <property type="entry name" value="ANKYRIN REPEAT-CONTAINING PROTEIN-RELATED"/>
    <property type="match status" value="1"/>
</dbReference>
<dbReference type="Proteomes" id="UP001648503">
    <property type="component" value="Unassembled WGS sequence"/>
</dbReference>
<dbReference type="Gene3D" id="1.25.40.20">
    <property type="entry name" value="Ankyrin repeat-containing domain"/>
    <property type="match status" value="3"/>
</dbReference>
<reference evidence="4 5" key="1">
    <citation type="submission" date="2021-02" db="EMBL/GenBank/DDBJ databases">
        <title>Variation within the Batrachochytrium salamandrivorans European outbreak.</title>
        <authorList>
            <person name="Kelly M."/>
            <person name="Pasmans F."/>
            <person name="Shea T.P."/>
            <person name="Munoz J.F."/>
            <person name="Carranza S."/>
            <person name="Cuomo C.A."/>
            <person name="Martel A."/>
        </authorList>
    </citation>
    <scope>NUCLEOTIDE SEQUENCE [LARGE SCALE GENOMIC DNA]</scope>
    <source>
        <strain evidence="4 5">AMFP18/2</strain>
    </source>
</reference>
<dbReference type="Pfam" id="PF12796">
    <property type="entry name" value="Ank_2"/>
    <property type="match status" value="1"/>
</dbReference>
<keyword evidence="5" id="KW-1185">Reference proteome</keyword>
<sequence length="426" mass="45945">MSSKSGQASLITGANELSHEELSKMVFDAVRSGDALLLGKACANKSHPAVHILMSHADCHDSSALLISVSGAHLEVTQLLLKMGANANDKNAYGWSPLMLAALNGDFPHVKLLLHHGAQIDTTSDLGLTALTCAVRAGNLQVVHLLVESGANVNLVGGMTGLTSLMIAANSGSDGIVSLLLNNGAECNAQSKINGWTALMYAVNTMTHKEPVTKKWLSRNEHWEGSDTVRTLLEFGADIDIQNWTNQKAADVAFTNGKEHGDVFNRLCKEGRSRSGQSPQSSELPNISTKQGWFSRLTGEFGGTRERVQGLSLDDPRRSPTRTIRGSRWTQACEDPGVIVSSYSAQLSSPSRAGSMARMAPNSTQNLEISSEITKLDTHPYDDSTDYNSYLSPAIPKRPKNLEIRSERTRRAGTTTYVETSTSTHT</sequence>
<keyword evidence="1" id="KW-0677">Repeat</keyword>
<evidence type="ECO:0000256" key="1">
    <source>
        <dbReference type="ARBA" id="ARBA00022737"/>
    </source>
</evidence>
<gene>
    <name evidence="4" type="ORF">BASA50_005381</name>
</gene>
<feature type="repeat" description="ANK" evidence="3">
    <location>
        <begin position="93"/>
        <end position="125"/>
    </location>
</feature>
<proteinExistence type="predicted"/>
<evidence type="ECO:0000313" key="5">
    <source>
        <dbReference type="Proteomes" id="UP001648503"/>
    </source>
</evidence>
<keyword evidence="2 3" id="KW-0040">ANK repeat</keyword>
<dbReference type="PROSITE" id="PS50297">
    <property type="entry name" value="ANK_REP_REGION"/>
    <property type="match status" value="3"/>
</dbReference>
<dbReference type="SMART" id="SM00248">
    <property type="entry name" value="ANK"/>
    <property type="match status" value="5"/>
</dbReference>